<comment type="subcellular location">
    <subcellularLocation>
        <location evidence="1">Membrane</location>
        <topology evidence="1">Multi-pass membrane protein</topology>
    </subcellularLocation>
</comment>
<evidence type="ECO:0000256" key="8">
    <source>
        <dbReference type="SAM" id="Coils"/>
    </source>
</evidence>
<evidence type="ECO:0000256" key="1">
    <source>
        <dbReference type="ARBA" id="ARBA00004141"/>
    </source>
</evidence>
<dbReference type="AlphaFoldDB" id="A0AAU8GYX9"/>
<gene>
    <name evidence="11" type="ORF">V4D30_00490</name>
</gene>
<keyword evidence="8" id="KW-0175">Coiled coil</keyword>
<dbReference type="GO" id="GO:0016020">
    <property type="term" value="C:membrane"/>
    <property type="evidence" value="ECO:0007669"/>
    <property type="project" value="UniProtKB-SubCell"/>
</dbReference>
<keyword evidence="5 7" id="KW-0807">Transducer</keyword>
<dbReference type="PRINTS" id="PR00260">
    <property type="entry name" value="CHEMTRNSDUCR"/>
</dbReference>
<dbReference type="Gene3D" id="1.10.287.950">
    <property type="entry name" value="Methyl-accepting chemotaxis protein"/>
    <property type="match status" value="1"/>
</dbReference>
<accession>A0AAU8GYX9</accession>
<dbReference type="EMBL" id="CP144373">
    <property type="protein sequence ID" value="XCH46770.1"/>
    <property type="molecule type" value="Genomic_DNA"/>
</dbReference>
<proteinExistence type="inferred from homology"/>
<feature type="domain" description="Methyl-accepting transducer" evidence="10">
    <location>
        <begin position="110"/>
        <end position="329"/>
    </location>
</feature>
<name>A0AAU8GYX9_9BACT</name>
<keyword evidence="4 9" id="KW-0472">Membrane</keyword>
<feature type="transmembrane region" description="Helical" evidence="9">
    <location>
        <begin position="39"/>
        <end position="59"/>
    </location>
</feature>
<keyword evidence="2 9" id="KW-0812">Transmembrane</keyword>
<comment type="similarity">
    <text evidence="6">Belongs to the methyl-accepting chemotaxis (MCP) protein family.</text>
</comment>
<dbReference type="KEGG" id="taut:V4D30_00490"/>
<dbReference type="InterPro" id="IPR004089">
    <property type="entry name" value="MCPsignal_dom"/>
</dbReference>
<evidence type="ECO:0000259" key="10">
    <source>
        <dbReference type="PROSITE" id="PS50111"/>
    </source>
</evidence>
<evidence type="ECO:0000256" key="2">
    <source>
        <dbReference type="ARBA" id="ARBA00022692"/>
    </source>
</evidence>
<dbReference type="SUPFAM" id="SSF58104">
    <property type="entry name" value="Methyl-accepting chemotaxis protein (MCP) signaling domain"/>
    <property type="match status" value="1"/>
</dbReference>
<dbReference type="PANTHER" id="PTHR32089">
    <property type="entry name" value="METHYL-ACCEPTING CHEMOTAXIS PROTEIN MCPB"/>
    <property type="match status" value="1"/>
</dbReference>
<dbReference type="Pfam" id="PF00015">
    <property type="entry name" value="MCPsignal"/>
    <property type="match status" value="1"/>
</dbReference>
<sequence>MREVIKNYLIFTLPFAFLVSLIGTMVYEYFPFFDKPWKIFITFFFLMLLCLFLCGYLTIKIAGPIKKLYSSIEKEYGIMQNRIISHEFSDNQMLKLNDVYKLFSEHIFSTIETTEKSSIEVIKGLEYLYENTRKQTELIESSVSSGQNLLTVIEKQMQHNTEMIKILHSLIESHQKNLEDNLNRVKSLVNEVNNVTPLMDSIKDIAEQTNLLALNAAIEAARAGEQGRGFAVVADEIRKLSMKTESTSKQIISQIKKLSETMNKEFESLKRQISQSEQLKQLHDAENTVKEMESSFSSVGSLIFDIIQKIHEQNEVVLKTVTDLLGKIQFQDVIRQKLERVIEDLKDLSEYNTAMLKWLLNPAEAEKPVEIQKLLDTFYQRYVMQSQREIHEEVVNNSLQKKEKAAKIELF</sequence>
<evidence type="ECO:0000313" key="11">
    <source>
        <dbReference type="EMBL" id="XCH46770.1"/>
    </source>
</evidence>
<feature type="coiled-coil region" evidence="8">
    <location>
        <begin position="252"/>
        <end position="279"/>
    </location>
</feature>
<evidence type="ECO:0000256" key="4">
    <source>
        <dbReference type="ARBA" id="ARBA00023136"/>
    </source>
</evidence>
<dbReference type="SMART" id="SM00283">
    <property type="entry name" value="MA"/>
    <property type="match status" value="1"/>
</dbReference>
<protein>
    <submittedName>
        <fullName evidence="11">Methyl-accepting chemotaxis protein</fullName>
    </submittedName>
</protein>
<dbReference type="RefSeq" id="WP_353684293.1">
    <property type="nucleotide sequence ID" value="NZ_CP144373.1"/>
</dbReference>
<keyword evidence="3 9" id="KW-1133">Transmembrane helix</keyword>
<evidence type="ECO:0000256" key="5">
    <source>
        <dbReference type="ARBA" id="ARBA00023224"/>
    </source>
</evidence>
<dbReference type="PROSITE" id="PS50111">
    <property type="entry name" value="CHEMOTAXIS_TRANSDUC_2"/>
    <property type="match status" value="1"/>
</dbReference>
<reference evidence="11" key="1">
    <citation type="submission" date="2024-01" db="EMBL/GenBank/DDBJ databases">
        <title>The first autotrophic representatives of the genus Thermodesulfovibrio.</title>
        <authorList>
            <person name="Maltseva A.I."/>
            <person name="Elcheninov A.G."/>
            <person name="Kublanov I.V."/>
            <person name="Lebedinsky A.V."/>
            <person name="Frolov E.N."/>
        </authorList>
    </citation>
    <scope>NUCLEOTIDE SEQUENCE</scope>
    <source>
        <strain evidence="11">3907-1M</strain>
    </source>
</reference>
<evidence type="ECO:0000256" key="7">
    <source>
        <dbReference type="PROSITE-ProRule" id="PRU00284"/>
    </source>
</evidence>
<dbReference type="GO" id="GO:0007165">
    <property type="term" value="P:signal transduction"/>
    <property type="evidence" value="ECO:0007669"/>
    <property type="project" value="UniProtKB-KW"/>
</dbReference>
<evidence type="ECO:0000256" key="3">
    <source>
        <dbReference type="ARBA" id="ARBA00022989"/>
    </source>
</evidence>
<organism evidence="11">
    <name type="scientific">Thermodesulfovibrio autotrophicus</name>
    <dbReference type="NCBI Taxonomy" id="3118333"/>
    <lineage>
        <taxon>Bacteria</taxon>
        <taxon>Pseudomonadati</taxon>
        <taxon>Nitrospirota</taxon>
        <taxon>Thermodesulfovibrionia</taxon>
        <taxon>Thermodesulfovibrionales</taxon>
        <taxon>Thermodesulfovibrionaceae</taxon>
        <taxon>Thermodesulfovibrio</taxon>
    </lineage>
</organism>
<evidence type="ECO:0000256" key="6">
    <source>
        <dbReference type="ARBA" id="ARBA00029447"/>
    </source>
</evidence>
<evidence type="ECO:0000256" key="9">
    <source>
        <dbReference type="SAM" id="Phobius"/>
    </source>
</evidence>
<dbReference type="PANTHER" id="PTHR32089:SF119">
    <property type="entry name" value="METHYL-ACCEPTING CHEMOTAXIS PROTEIN CTPL"/>
    <property type="match status" value="1"/>
</dbReference>
<feature type="transmembrane region" description="Helical" evidence="9">
    <location>
        <begin position="7"/>
        <end position="27"/>
    </location>
</feature>
<dbReference type="GO" id="GO:0004888">
    <property type="term" value="F:transmembrane signaling receptor activity"/>
    <property type="evidence" value="ECO:0007669"/>
    <property type="project" value="InterPro"/>
</dbReference>
<dbReference type="GO" id="GO:0006935">
    <property type="term" value="P:chemotaxis"/>
    <property type="evidence" value="ECO:0007669"/>
    <property type="project" value="InterPro"/>
</dbReference>
<dbReference type="InterPro" id="IPR004090">
    <property type="entry name" value="Chemotax_Me-accpt_rcpt"/>
</dbReference>